<dbReference type="EMBL" id="JANIBJ010000019">
    <property type="protein sequence ID" value="MCQ8104741.1"/>
    <property type="molecule type" value="Genomic_DNA"/>
</dbReference>
<gene>
    <name evidence="5" type="ORF">NP590_11545</name>
</gene>
<feature type="domain" description="Multidrug resistance protein MdtA-like C-terminal permuted SH3" evidence="4">
    <location>
        <begin position="339"/>
        <end position="382"/>
    </location>
</feature>
<keyword evidence="3" id="KW-1133">Transmembrane helix</keyword>
<comment type="similarity">
    <text evidence="1">Belongs to the membrane fusion protein (MFP) (TC 8.A.1) family.</text>
</comment>
<feature type="transmembrane region" description="Helical" evidence="3">
    <location>
        <begin position="20"/>
        <end position="39"/>
    </location>
</feature>
<organism evidence="5 6">
    <name type="scientific">Methylomonas subterranea</name>
    <dbReference type="NCBI Taxonomy" id="2952225"/>
    <lineage>
        <taxon>Bacteria</taxon>
        <taxon>Pseudomonadati</taxon>
        <taxon>Pseudomonadota</taxon>
        <taxon>Gammaproteobacteria</taxon>
        <taxon>Methylococcales</taxon>
        <taxon>Methylococcaceae</taxon>
        <taxon>Methylomonas</taxon>
    </lineage>
</organism>
<dbReference type="InterPro" id="IPR006143">
    <property type="entry name" value="RND_pump_MFP"/>
</dbReference>
<dbReference type="Proteomes" id="UP001524499">
    <property type="component" value="Unassembled WGS sequence"/>
</dbReference>
<evidence type="ECO:0000259" key="4">
    <source>
        <dbReference type="Pfam" id="PF25967"/>
    </source>
</evidence>
<dbReference type="Gene3D" id="2.40.420.20">
    <property type="match status" value="1"/>
</dbReference>
<dbReference type="RefSeq" id="WP_256602540.1">
    <property type="nucleotide sequence ID" value="NZ_JANIBJ010000019.1"/>
</dbReference>
<keyword evidence="6" id="KW-1185">Reference proteome</keyword>
<feature type="coiled-coil region" evidence="2">
    <location>
        <begin position="129"/>
        <end position="195"/>
    </location>
</feature>
<reference evidence="5 6" key="1">
    <citation type="submission" date="2022-07" db="EMBL/GenBank/DDBJ databases">
        <title>Methylomonas rivi sp. nov., Methylomonas rosea sp. nov., Methylomonas aureus sp. nov. and Methylomonas subterranea sp. nov., four novel methanotrophs isolated from a freshwater creek and the deep terrestrial subsurface.</title>
        <authorList>
            <person name="Abin C."/>
            <person name="Sankaranarayanan K."/>
            <person name="Garner C."/>
            <person name="Sindelar R."/>
            <person name="Kotary K."/>
            <person name="Garner R."/>
            <person name="Barclay S."/>
            <person name="Lawson P."/>
            <person name="Krumholz L."/>
        </authorList>
    </citation>
    <scope>NUCLEOTIDE SEQUENCE [LARGE SCALE GENOMIC DNA]</scope>
    <source>
        <strain evidence="5 6">SURF-2</strain>
    </source>
</reference>
<evidence type="ECO:0000256" key="3">
    <source>
        <dbReference type="SAM" id="Phobius"/>
    </source>
</evidence>
<dbReference type="PANTHER" id="PTHR30469">
    <property type="entry name" value="MULTIDRUG RESISTANCE PROTEIN MDTA"/>
    <property type="match status" value="1"/>
</dbReference>
<keyword evidence="3" id="KW-0812">Transmembrane</keyword>
<name>A0ABT1TH03_9GAMM</name>
<evidence type="ECO:0000256" key="1">
    <source>
        <dbReference type="ARBA" id="ARBA00009477"/>
    </source>
</evidence>
<accession>A0ABT1TH03</accession>
<evidence type="ECO:0000313" key="5">
    <source>
        <dbReference type="EMBL" id="MCQ8104741.1"/>
    </source>
</evidence>
<evidence type="ECO:0000256" key="2">
    <source>
        <dbReference type="SAM" id="Coils"/>
    </source>
</evidence>
<dbReference type="PANTHER" id="PTHR30469:SF12">
    <property type="entry name" value="MULTIDRUG RESISTANCE PROTEIN MDTA"/>
    <property type="match status" value="1"/>
</dbReference>
<dbReference type="SUPFAM" id="SSF111369">
    <property type="entry name" value="HlyD-like secretion proteins"/>
    <property type="match status" value="1"/>
</dbReference>
<keyword evidence="3" id="KW-0472">Membrane</keyword>
<dbReference type="Pfam" id="PF25967">
    <property type="entry name" value="RND-MFP_C"/>
    <property type="match status" value="1"/>
</dbReference>
<keyword evidence="2" id="KW-0175">Coiled coil</keyword>
<protein>
    <submittedName>
        <fullName evidence="5">Efflux RND transporter periplasmic adaptor subunit</fullName>
    </submittedName>
</protein>
<dbReference type="NCBIfam" id="TIGR01730">
    <property type="entry name" value="RND_mfp"/>
    <property type="match status" value="1"/>
</dbReference>
<dbReference type="Gene3D" id="1.10.287.470">
    <property type="entry name" value="Helix hairpin bin"/>
    <property type="match status" value="1"/>
</dbReference>
<dbReference type="InterPro" id="IPR058627">
    <property type="entry name" value="MdtA-like_C"/>
</dbReference>
<dbReference type="Gene3D" id="2.40.30.170">
    <property type="match status" value="1"/>
</dbReference>
<comment type="caution">
    <text evidence="5">The sequence shown here is derived from an EMBL/GenBank/DDBJ whole genome shotgun (WGS) entry which is preliminary data.</text>
</comment>
<dbReference type="Gene3D" id="2.40.50.100">
    <property type="match status" value="1"/>
</dbReference>
<evidence type="ECO:0000313" key="6">
    <source>
        <dbReference type="Proteomes" id="UP001524499"/>
    </source>
</evidence>
<proteinExistence type="inferred from homology"/>
<sequence length="396" mass="42475">MSENHGRRLAAAGHSFLKILLPVAVMLIAGAASWALFVLKAQSGPQAEPEAATEVSVTRVEPESLRLNVLSQGVVTPREEIDLVSEVSGKVASMHPSLVAGGFFKAGERLLTIDPRDYDYAITVAQAGVAEARRALISEQAQVEQAHSEWRALGEGEASELTLRKPQLAEAQAKLQAARADLAKAKLNRERCELKAPFAGRVLSKQAGVGQFLPAGAPVARIYASDLAEVRLPIGAEQLAFLRLPLTVPPADSTQWPKVTLSADLGGRRRFWQGRIVRVEAAVSEDSGQWYLVAQIADPFRPGADGPPLLKGLFVEAEIEGIRQDGLYRLPRAAVSPAQTVKTVDSRQTLQIKPVEVLRGDSDSVVIQSGLNPGDRVIVSELPVAVAGTPVKLRND</sequence>